<reference evidence="2 3" key="1">
    <citation type="submission" date="2024-08" db="EMBL/GenBank/DDBJ databases">
        <title>Whole-genome sequencing of halo(alkali)philic microorganisms from hypersaline lakes.</title>
        <authorList>
            <person name="Sorokin D.Y."/>
            <person name="Merkel A.Y."/>
            <person name="Messina E."/>
            <person name="Yakimov M."/>
        </authorList>
    </citation>
    <scope>NUCLEOTIDE SEQUENCE [LARGE SCALE GENOMIC DNA]</scope>
    <source>
        <strain evidence="2 3">Cl-TMA</strain>
    </source>
</reference>
<feature type="compositionally biased region" description="Basic and acidic residues" evidence="1">
    <location>
        <begin position="376"/>
        <end position="388"/>
    </location>
</feature>
<evidence type="ECO:0000256" key="1">
    <source>
        <dbReference type="SAM" id="MobiDB-lite"/>
    </source>
</evidence>
<name>A0ABV4TWI4_9GAMM</name>
<proteinExistence type="predicted"/>
<comment type="caution">
    <text evidence="2">The sequence shown here is derived from an EMBL/GenBank/DDBJ whole genome shotgun (WGS) entry which is preliminary data.</text>
</comment>
<gene>
    <name evidence="2" type="ORF">ACERLL_12730</name>
</gene>
<keyword evidence="3" id="KW-1185">Reference proteome</keyword>
<sequence length="405" mass="47196">MAFNPLTETGIPLDQQLRSWRELNVEPYDTQSVNPYTRCRIIVMNGAEMESMWFGHHFARHTTDLDIKRQLAQVRRIETQQQKVNNWLIPGNEDALELTIGYEQVAVDLTAWVAQQEPDPYAKQCYDFGLLEDFDHLFRYANLMDMTNPRKATELVGDLTEIMPGRPTVFEHRDPYDDIRRPLARTSDPRSAMHAMTITAAEQQTLNFYCNVGNRPEEPLARALYQEIAQIEEQHVTHYESMLPADASWAEQLVMHEYNECWLYWSFMQTEDDERIRKVWETHLAMEIEQLKSAVELMKKLDGRDPAAELLPESLPEPLKFESNKQYVRQVLADQVALTGDGTDFVRVDDLPEGHRYYEYQKKVHGDGWVPSEEVIGSHRDSKGDEYRSQPAGEHPVNELREEKH</sequence>
<protein>
    <recommendedName>
        <fullName evidence="4">Ferritin-like domain-containing protein</fullName>
    </recommendedName>
</protein>
<dbReference type="SUPFAM" id="SSF47240">
    <property type="entry name" value="Ferritin-like"/>
    <property type="match status" value="1"/>
</dbReference>
<organism evidence="2 3">
    <name type="scientific">Thiohalorhabdus methylotrophus</name>
    <dbReference type="NCBI Taxonomy" id="3242694"/>
    <lineage>
        <taxon>Bacteria</taxon>
        <taxon>Pseudomonadati</taxon>
        <taxon>Pseudomonadota</taxon>
        <taxon>Gammaproteobacteria</taxon>
        <taxon>Thiohalorhabdales</taxon>
        <taxon>Thiohalorhabdaceae</taxon>
        <taxon>Thiohalorhabdus</taxon>
    </lineage>
</organism>
<feature type="region of interest" description="Disordered" evidence="1">
    <location>
        <begin position="371"/>
        <end position="405"/>
    </location>
</feature>
<evidence type="ECO:0000313" key="2">
    <source>
        <dbReference type="EMBL" id="MFA9461687.1"/>
    </source>
</evidence>
<accession>A0ABV4TWI4</accession>
<dbReference type="EMBL" id="JBGUAW010000008">
    <property type="protein sequence ID" value="MFA9461687.1"/>
    <property type="molecule type" value="Genomic_DNA"/>
</dbReference>
<dbReference type="RefSeq" id="WP_373656470.1">
    <property type="nucleotide sequence ID" value="NZ_JBGUAW010000008.1"/>
</dbReference>
<feature type="compositionally biased region" description="Basic and acidic residues" evidence="1">
    <location>
        <begin position="396"/>
        <end position="405"/>
    </location>
</feature>
<evidence type="ECO:0008006" key="4">
    <source>
        <dbReference type="Google" id="ProtNLM"/>
    </source>
</evidence>
<evidence type="ECO:0000313" key="3">
    <source>
        <dbReference type="Proteomes" id="UP001575181"/>
    </source>
</evidence>
<dbReference type="Proteomes" id="UP001575181">
    <property type="component" value="Unassembled WGS sequence"/>
</dbReference>
<dbReference type="InterPro" id="IPR009078">
    <property type="entry name" value="Ferritin-like_SF"/>
</dbReference>